<keyword evidence="4" id="KW-1185">Reference proteome</keyword>
<protein>
    <submittedName>
        <fullName evidence="3">Flavin-containing monooxygenase</fullName>
    </submittedName>
</protein>
<evidence type="ECO:0000313" key="1">
    <source>
        <dbReference type="EMBL" id="CAI4020846.1"/>
    </source>
</evidence>
<accession>A0A9P1GU93</accession>
<dbReference type="AlphaFoldDB" id="A0A9P1GU93"/>
<evidence type="ECO:0000313" key="4">
    <source>
        <dbReference type="Proteomes" id="UP001152797"/>
    </source>
</evidence>
<reference evidence="2" key="2">
    <citation type="submission" date="2024-04" db="EMBL/GenBank/DDBJ databases">
        <authorList>
            <person name="Chen Y."/>
            <person name="Shah S."/>
            <person name="Dougan E. K."/>
            <person name="Thang M."/>
            <person name="Chan C."/>
        </authorList>
    </citation>
    <scope>NUCLEOTIDE SEQUENCE [LARGE SCALE GENOMIC DNA]</scope>
</reference>
<dbReference type="GO" id="GO:0004497">
    <property type="term" value="F:monooxygenase activity"/>
    <property type="evidence" value="ECO:0007669"/>
    <property type="project" value="UniProtKB-KW"/>
</dbReference>
<evidence type="ECO:0000313" key="2">
    <source>
        <dbReference type="EMBL" id="CAL1174221.1"/>
    </source>
</evidence>
<sequence length="156" mass="18124">MAEMQAMWWCRLLEDKVKEGHPLDSSCYRLTDSRLCYGVDYGYYMFALAKEMGAAPSLRHWLWRDWRVMLTCAFGQAHVPIFRLQGPFRSAACQATCRSELYNVLWTRPVVMNLTFLIEAITFGVCFRPRHEAEPRRHLLQRSDSACAQLGLSAIR</sequence>
<reference evidence="1" key="1">
    <citation type="submission" date="2022-10" db="EMBL/GenBank/DDBJ databases">
        <authorList>
            <person name="Chen Y."/>
            <person name="Dougan E. K."/>
            <person name="Chan C."/>
            <person name="Rhodes N."/>
            <person name="Thang M."/>
        </authorList>
    </citation>
    <scope>NUCLEOTIDE SEQUENCE</scope>
</reference>
<evidence type="ECO:0000313" key="3">
    <source>
        <dbReference type="EMBL" id="CAL4808158.1"/>
    </source>
</evidence>
<keyword evidence="3" id="KW-0503">Monooxygenase</keyword>
<dbReference type="Proteomes" id="UP001152797">
    <property type="component" value="Unassembled WGS sequence"/>
</dbReference>
<dbReference type="EMBL" id="CAMXCT010006836">
    <property type="protein sequence ID" value="CAI4020846.1"/>
    <property type="molecule type" value="Genomic_DNA"/>
</dbReference>
<keyword evidence="3" id="KW-0560">Oxidoreductase</keyword>
<dbReference type="OrthoDB" id="416670at2759"/>
<name>A0A9P1GU93_9DINO</name>
<dbReference type="EMBL" id="CAMXCT020006836">
    <property type="protein sequence ID" value="CAL1174221.1"/>
    <property type="molecule type" value="Genomic_DNA"/>
</dbReference>
<proteinExistence type="predicted"/>
<gene>
    <name evidence="1" type="ORF">C1SCF055_LOCUS45227</name>
</gene>
<dbReference type="EMBL" id="CAMXCT030006836">
    <property type="protein sequence ID" value="CAL4808158.1"/>
    <property type="molecule type" value="Genomic_DNA"/>
</dbReference>
<organism evidence="1">
    <name type="scientific">Cladocopium goreaui</name>
    <dbReference type="NCBI Taxonomy" id="2562237"/>
    <lineage>
        <taxon>Eukaryota</taxon>
        <taxon>Sar</taxon>
        <taxon>Alveolata</taxon>
        <taxon>Dinophyceae</taxon>
        <taxon>Suessiales</taxon>
        <taxon>Symbiodiniaceae</taxon>
        <taxon>Cladocopium</taxon>
    </lineage>
</organism>
<comment type="caution">
    <text evidence="1">The sequence shown here is derived from an EMBL/GenBank/DDBJ whole genome shotgun (WGS) entry which is preliminary data.</text>
</comment>